<evidence type="ECO:0000256" key="1">
    <source>
        <dbReference type="SAM" id="MobiDB-lite"/>
    </source>
</evidence>
<dbReference type="EMBL" id="CP036291">
    <property type="protein sequence ID" value="QDU88278.1"/>
    <property type="molecule type" value="Genomic_DNA"/>
</dbReference>
<name>A0A518DA11_9BACT</name>
<dbReference type="KEGG" id="pnd:Pla175_16520"/>
<organism evidence="2 3">
    <name type="scientific">Pirellulimonas nuda</name>
    <dbReference type="NCBI Taxonomy" id="2528009"/>
    <lineage>
        <taxon>Bacteria</taxon>
        <taxon>Pseudomonadati</taxon>
        <taxon>Planctomycetota</taxon>
        <taxon>Planctomycetia</taxon>
        <taxon>Pirellulales</taxon>
        <taxon>Lacipirellulaceae</taxon>
        <taxon>Pirellulimonas</taxon>
    </lineage>
</organism>
<reference evidence="2 3" key="1">
    <citation type="submission" date="2019-02" db="EMBL/GenBank/DDBJ databases">
        <title>Deep-cultivation of Planctomycetes and their phenomic and genomic characterization uncovers novel biology.</title>
        <authorList>
            <person name="Wiegand S."/>
            <person name="Jogler M."/>
            <person name="Boedeker C."/>
            <person name="Pinto D."/>
            <person name="Vollmers J."/>
            <person name="Rivas-Marin E."/>
            <person name="Kohn T."/>
            <person name="Peeters S.H."/>
            <person name="Heuer A."/>
            <person name="Rast P."/>
            <person name="Oberbeckmann S."/>
            <person name="Bunk B."/>
            <person name="Jeske O."/>
            <person name="Meyerdierks A."/>
            <person name="Storesund J.E."/>
            <person name="Kallscheuer N."/>
            <person name="Luecker S."/>
            <person name="Lage O.M."/>
            <person name="Pohl T."/>
            <person name="Merkel B.J."/>
            <person name="Hornburger P."/>
            <person name="Mueller R.-W."/>
            <person name="Bruemmer F."/>
            <person name="Labrenz M."/>
            <person name="Spormann A.M."/>
            <person name="Op den Camp H."/>
            <person name="Overmann J."/>
            <person name="Amann R."/>
            <person name="Jetten M.S.M."/>
            <person name="Mascher T."/>
            <person name="Medema M.H."/>
            <person name="Devos D.P."/>
            <person name="Kaster A.-K."/>
            <person name="Ovreas L."/>
            <person name="Rohde M."/>
            <person name="Galperin M.Y."/>
            <person name="Jogler C."/>
        </authorList>
    </citation>
    <scope>NUCLEOTIDE SEQUENCE [LARGE SCALE GENOMIC DNA]</scope>
    <source>
        <strain evidence="2 3">Pla175</strain>
    </source>
</reference>
<protein>
    <submittedName>
        <fullName evidence="2">Uncharacterized protein</fullName>
    </submittedName>
</protein>
<dbReference type="AlphaFoldDB" id="A0A518DA11"/>
<feature type="region of interest" description="Disordered" evidence="1">
    <location>
        <begin position="19"/>
        <end position="38"/>
    </location>
</feature>
<dbReference type="RefSeq" id="WP_145283035.1">
    <property type="nucleotide sequence ID" value="NZ_CP036291.1"/>
</dbReference>
<gene>
    <name evidence="2" type="ORF">Pla175_16520</name>
</gene>
<keyword evidence="3" id="KW-1185">Reference proteome</keyword>
<proteinExistence type="predicted"/>
<evidence type="ECO:0000313" key="2">
    <source>
        <dbReference type="EMBL" id="QDU88278.1"/>
    </source>
</evidence>
<sequence>MPITSFRVFDLIVNPARGSRQDGRWPVAPSRGWRPPSEERYDHRVRARMPASAAQYLRPRNALGRRGGRPEPAFAG</sequence>
<evidence type="ECO:0000313" key="3">
    <source>
        <dbReference type="Proteomes" id="UP000317429"/>
    </source>
</evidence>
<accession>A0A518DA11</accession>
<dbReference type="Proteomes" id="UP000317429">
    <property type="component" value="Chromosome"/>
</dbReference>